<gene>
    <name evidence="1" type="ORF">KI387_013901</name>
</gene>
<evidence type="ECO:0000313" key="1">
    <source>
        <dbReference type="EMBL" id="KAH9302318.1"/>
    </source>
</evidence>
<sequence>TTTKQVVGRKSVGKVTLSVEGVLDTSSRMCKCLQHSAPPERTFFHVSSSQHFGRSSNSTLITKIEVIQNEYRDAAISKKYNYLCKEIDQIQMQLQ</sequence>
<dbReference type="Proteomes" id="UP000824469">
    <property type="component" value="Unassembled WGS sequence"/>
</dbReference>
<feature type="non-terminal residue" evidence="1">
    <location>
        <position position="95"/>
    </location>
</feature>
<evidence type="ECO:0000313" key="2">
    <source>
        <dbReference type="Proteomes" id="UP000824469"/>
    </source>
</evidence>
<feature type="non-terminal residue" evidence="1">
    <location>
        <position position="1"/>
    </location>
</feature>
<proteinExistence type="predicted"/>
<protein>
    <submittedName>
        <fullName evidence="1">Uncharacterized protein</fullName>
    </submittedName>
</protein>
<dbReference type="AlphaFoldDB" id="A0AA38FGY1"/>
<keyword evidence="2" id="KW-1185">Reference proteome</keyword>
<accession>A0AA38FGY1</accession>
<name>A0AA38FGY1_TAXCH</name>
<dbReference type="EMBL" id="JAHRHJ020000009">
    <property type="protein sequence ID" value="KAH9302318.1"/>
    <property type="molecule type" value="Genomic_DNA"/>
</dbReference>
<comment type="caution">
    <text evidence="1">The sequence shown here is derived from an EMBL/GenBank/DDBJ whole genome shotgun (WGS) entry which is preliminary data.</text>
</comment>
<reference evidence="1 2" key="1">
    <citation type="journal article" date="2021" name="Nat. Plants">
        <title>The Taxus genome provides insights into paclitaxel biosynthesis.</title>
        <authorList>
            <person name="Xiong X."/>
            <person name="Gou J."/>
            <person name="Liao Q."/>
            <person name="Li Y."/>
            <person name="Zhou Q."/>
            <person name="Bi G."/>
            <person name="Li C."/>
            <person name="Du R."/>
            <person name="Wang X."/>
            <person name="Sun T."/>
            <person name="Guo L."/>
            <person name="Liang H."/>
            <person name="Lu P."/>
            <person name="Wu Y."/>
            <person name="Zhang Z."/>
            <person name="Ro D.K."/>
            <person name="Shang Y."/>
            <person name="Huang S."/>
            <person name="Yan J."/>
        </authorList>
    </citation>
    <scope>NUCLEOTIDE SEQUENCE [LARGE SCALE GENOMIC DNA]</scope>
    <source>
        <strain evidence="1">Ta-2019</strain>
    </source>
</reference>
<organism evidence="1 2">
    <name type="scientific">Taxus chinensis</name>
    <name type="common">Chinese yew</name>
    <name type="synonym">Taxus wallichiana var. chinensis</name>
    <dbReference type="NCBI Taxonomy" id="29808"/>
    <lineage>
        <taxon>Eukaryota</taxon>
        <taxon>Viridiplantae</taxon>
        <taxon>Streptophyta</taxon>
        <taxon>Embryophyta</taxon>
        <taxon>Tracheophyta</taxon>
        <taxon>Spermatophyta</taxon>
        <taxon>Pinopsida</taxon>
        <taxon>Pinidae</taxon>
        <taxon>Conifers II</taxon>
        <taxon>Cupressales</taxon>
        <taxon>Taxaceae</taxon>
        <taxon>Taxus</taxon>
    </lineage>
</organism>